<reference evidence="9" key="1">
    <citation type="submission" date="2022-06" db="EMBL/GenBank/DDBJ databases">
        <title>Aquibacillus sp. a new bacterium isolated from soil saline samples.</title>
        <authorList>
            <person name="Galisteo C."/>
            <person name="De La Haba R."/>
            <person name="Sanchez-Porro C."/>
            <person name="Ventosa A."/>
        </authorList>
    </citation>
    <scope>NUCLEOTIDE SEQUENCE</scope>
    <source>
        <strain evidence="9">JCM 12387</strain>
    </source>
</reference>
<dbReference type="InterPro" id="IPR039425">
    <property type="entry name" value="RNA_pol_sigma-70-like"/>
</dbReference>
<sequence length="150" mass="18111">MKRLIFLYVRDKAITDDLTQEVFIKVFSHMNTFEHNSSYKTWIYRIAINQCKDYFRSWTYRKIIFNPFIEKTNDNTPEQILIREDEKSLLTQAILSLPIKYREIIILFYYNELKMKEISNILQVNESTVKTRISRARNLLKKKLGGVYLE</sequence>
<name>A0A9X3WLC3_9BACI</name>
<dbReference type="SUPFAM" id="SSF88659">
    <property type="entry name" value="Sigma3 and sigma4 domains of RNA polymerase sigma factors"/>
    <property type="match status" value="1"/>
</dbReference>
<dbReference type="EMBL" id="JAMQJZ010000017">
    <property type="protein sequence ID" value="MDC3422202.1"/>
    <property type="molecule type" value="Genomic_DNA"/>
</dbReference>
<gene>
    <name evidence="9" type="ORF">NC661_17780</name>
</gene>
<dbReference type="NCBIfam" id="TIGR02937">
    <property type="entry name" value="sigma70-ECF"/>
    <property type="match status" value="1"/>
</dbReference>
<dbReference type="Pfam" id="PF04542">
    <property type="entry name" value="Sigma70_r2"/>
    <property type="match status" value="1"/>
</dbReference>
<dbReference type="InterPro" id="IPR014284">
    <property type="entry name" value="RNA_pol_sigma-70_dom"/>
</dbReference>
<evidence type="ECO:0000256" key="6">
    <source>
        <dbReference type="RuleBase" id="RU000716"/>
    </source>
</evidence>
<feature type="domain" description="RNA polymerase sigma factor 70 region 4 type 2" evidence="8">
    <location>
        <begin position="89"/>
        <end position="138"/>
    </location>
</feature>
<dbReference type="InterPro" id="IPR000838">
    <property type="entry name" value="RNA_pol_sigma70_ECF_CS"/>
</dbReference>
<dbReference type="AlphaFoldDB" id="A0A9X3WLC3"/>
<dbReference type="InterPro" id="IPR007627">
    <property type="entry name" value="RNA_pol_sigma70_r2"/>
</dbReference>
<dbReference type="GO" id="GO:0016987">
    <property type="term" value="F:sigma factor activity"/>
    <property type="evidence" value="ECO:0007669"/>
    <property type="project" value="UniProtKB-KW"/>
</dbReference>
<proteinExistence type="inferred from homology"/>
<dbReference type="GO" id="GO:0006950">
    <property type="term" value="P:response to stress"/>
    <property type="evidence" value="ECO:0007669"/>
    <property type="project" value="UniProtKB-ARBA"/>
</dbReference>
<feature type="domain" description="RNA polymerase sigma-70 region 2" evidence="7">
    <location>
        <begin position="2"/>
        <end position="57"/>
    </location>
</feature>
<organism evidence="9 10">
    <name type="scientific">Aquibacillus koreensis</name>
    <dbReference type="NCBI Taxonomy" id="279446"/>
    <lineage>
        <taxon>Bacteria</taxon>
        <taxon>Bacillati</taxon>
        <taxon>Bacillota</taxon>
        <taxon>Bacilli</taxon>
        <taxon>Bacillales</taxon>
        <taxon>Bacillaceae</taxon>
        <taxon>Aquibacillus</taxon>
    </lineage>
</organism>
<dbReference type="CDD" id="cd06171">
    <property type="entry name" value="Sigma70_r4"/>
    <property type="match status" value="1"/>
</dbReference>
<evidence type="ECO:0000256" key="5">
    <source>
        <dbReference type="ARBA" id="ARBA00023163"/>
    </source>
</evidence>
<protein>
    <recommendedName>
        <fullName evidence="6">RNA polymerase sigma factor</fullName>
    </recommendedName>
</protein>
<evidence type="ECO:0000313" key="9">
    <source>
        <dbReference type="EMBL" id="MDC3422202.1"/>
    </source>
</evidence>
<keyword evidence="10" id="KW-1185">Reference proteome</keyword>
<dbReference type="Gene3D" id="1.10.10.10">
    <property type="entry name" value="Winged helix-like DNA-binding domain superfamily/Winged helix DNA-binding domain"/>
    <property type="match status" value="1"/>
</dbReference>
<evidence type="ECO:0000256" key="3">
    <source>
        <dbReference type="ARBA" id="ARBA00023082"/>
    </source>
</evidence>
<evidence type="ECO:0000256" key="2">
    <source>
        <dbReference type="ARBA" id="ARBA00023015"/>
    </source>
</evidence>
<dbReference type="InterPro" id="IPR013249">
    <property type="entry name" value="RNA_pol_sigma70_r4_t2"/>
</dbReference>
<dbReference type="PANTHER" id="PTHR43133:SF60">
    <property type="entry name" value="RNA POLYMERASE SIGMA FACTOR SIGV"/>
    <property type="match status" value="1"/>
</dbReference>
<dbReference type="Proteomes" id="UP001145072">
    <property type="component" value="Unassembled WGS sequence"/>
</dbReference>
<dbReference type="InterPro" id="IPR036388">
    <property type="entry name" value="WH-like_DNA-bd_sf"/>
</dbReference>
<evidence type="ECO:0000313" key="10">
    <source>
        <dbReference type="Proteomes" id="UP001145072"/>
    </source>
</evidence>
<dbReference type="PROSITE" id="PS01063">
    <property type="entry name" value="SIGMA70_ECF"/>
    <property type="match status" value="1"/>
</dbReference>
<dbReference type="GO" id="GO:0003677">
    <property type="term" value="F:DNA binding"/>
    <property type="evidence" value="ECO:0007669"/>
    <property type="project" value="UniProtKB-KW"/>
</dbReference>
<dbReference type="InterPro" id="IPR013325">
    <property type="entry name" value="RNA_pol_sigma_r2"/>
</dbReference>
<dbReference type="PANTHER" id="PTHR43133">
    <property type="entry name" value="RNA POLYMERASE ECF-TYPE SIGMA FACTO"/>
    <property type="match status" value="1"/>
</dbReference>
<keyword evidence="4 6" id="KW-0238">DNA-binding</keyword>
<comment type="similarity">
    <text evidence="1 6">Belongs to the sigma-70 factor family. ECF subfamily.</text>
</comment>
<evidence type="ECO:0000259" key="8">
    <source>
        <dbReference type="Pfam" id="PF08281"/>
    </source>
</evidence>
<dbReference type="GO" id="GO:0006352">
    <property type="term" value="P:DNA-templated transcription initiation"/>
    <property type="evidence" value="ECO:0007669"/>
    <property type="project" value="InterPro"/>
</dbReference>
<dbReference type="InterPro" id="IPR013324">
    <property type="entry name" value="RNA_pol_sigma_r3/r4-like"/>
</dbReference>
<keyword evidence="5 6" id="KW-0804">Transcription</keyword>
<evidence type="ECO:0000256" key="1">
    <source>
        <dbReference type="ARBA" id="ARBA00010641"/>
    </source>
</evidence>
<evidence type="ECO:0000259" key="7">
    <source>
        <dbReference type="Pfam" id="PF04542"/>
    </source>
</evidence>
<dbReference type="Pfam" id="PF08281">
    <property type="entry name" value="Sigma70_r4_2"/>
    <property type="match status" value="1"/>
</dbReference>
<keyword evidence="2 6" id="KW-0805">Transcription regulation</keyword>
<accession>A0A9X3WLC3</accession>
<comment type="caution">
    <text evidence="9">The sequence shown here is derived from an EMBL/GenBank/DDBJ whole genome shotgun (WGS) entry which is preliminary data.</text>
</comment>
<evidence type="ECO:0000256" key="4">
    <source>
        <dbReference type="ARBA" id="ARBA00023125"/>
    </source>
</evidence>
<dbReference type="SUPFAM" id="SSF88946">
    <property type="entry name" value="Sigma2 domain of RNA polymerase sigma factors"/>
    <property type="match status" value="1"/>
</dbReference>
<dbReference type="Gene3D" id="1.10.1740.10">
    <property type="match status" value="1"/>
</dbReference>
<keyword evidence="3 6" id="KW-0731">Sigma factor</keyword>